<dbReference type="PROSITE" id="PS51471">
    <property type="entry name" value="FE2OG_OXY"/>
    <property type="match status" value="1"/>
</dbReference>
<keyword evidence="8" id="KW-1185">Reference proteome</keyword>
<dbReference type="Pfam" id="PF03171">
    <property type="entry name" value="2OG-FeII_Oxy"/>
    <property type="match status" value="1"/>
</dbReference>
<evidence type="ECO:0000313" key="8">
    <source>
        <dbReference type="Proteomes" id="UP001188597"/>
    </source>
</evidence>
<dbReference type="SUPFAM" id="SSF51197">
    <property type="entry name" value="Clavaminate synthase-like"/>
    <property type="match status" value="1"/>
</dbReference>
<evidence type="ECO:0000313" key="7">
    <source>
        <dbReference type="EMBL" id="KAK3043533.1"/>
    </source>
</evidence>
<evidence type="ECO:0000256" key="4">
    <source>
        <dbReference type="ARBA" id="ARBA00023004"/>
    </source>
</evidence>
<proteinExistence type="inferred from homology"/>
<name>A0AA88XBK7_9ASTE</name>
<dbReference type="InterPro" id="IPR027443">
    <property type="entry name" value="IPNS-like_sf"/>
</dbReference>
<dbReference type="InterPro" id="IPR044861">
    <property type="entry name" value="IPNS-like_FE2OG_OXY"/>
</dbReference>
<keyword evidence="4 5" id="KW-0408">Iron</keyword>
<dbReference type="GO" id="GO:0046872">
    <property type="term" value="F:metal ion binding"/>
    <property type="evidence" value="ECO:0007669"/>
    <property type="project" value="UniProtKB-KW"/>
</dbReference>
<dbReference type="AlphaFoldDB" id="A0AA88XBK7"/>
<keyword evidence="2 5" id="KW-0479">Metal-binding</keyword>
<accession>A0AA88XBK7</accession>
<gene>
    <name evidence="7" type="ORF">RJ639_002112</name>
</gene>
<evidence type="ECO:0000256" key="5">
    <source>
        <dbReference type="RuleBase" id="RU003682"/>
    </source>
</evidence>
<dbReference type="Proteomes" id="UP001188597">
    <property type="component" value="Unassembled WGS sequence"/>
</dbReference>
<comment type="similarity">
    <text evidence="1 5">Belongs to the iron/ascorbate-dependent oxidoreductase family.</text>
</comment>
<dbReference type="EMBL" id="JAVXUP010000005">
    <property type="protein sequence ID" value="KAK3043533.1"/>
    <property type="molecule type" value="Genomic_DNA"/>
</dbReference>
<keyword evidence="3 5" id="KW-0560">Oxidoreductase</keyword>
<evidence type="ECO:0000259" key="6">
    <source>
        <dbReference type="PROSITE" id="PS51471"/>
    </source>
</evidence>
<reference evidence="7" key="1">
    <citation type="submission" date="2022-12" db="EMBL/GenBank/DDBJ databases">
        <title>Draft genome assemblies for two species of Escallonia (Escalloniales).</title>
        <authorList>
            <person name="Chanderbali A."/>
            <person name="Dervinis C."/>
            <person name="Anghel I."/>
            <person name="Soltis D."/>
            <person name="Soltis P."/>
            <person name="Zapata F."/>
        </authorList>
    </citation>
    <scope>NUCLEOTIDE SEQUENCE</scope>
    <source>
        <strain evidence="7">UCBG64.0493</strain>
        <tissue evidence="7">Leaf</tissue>
    </source>
</reference>
<evidence type="ECO:0000256" key="3">
    <source>
        <dbReference type="ARBA" id="ARBA00023002"/>
    </source>
</evidence>
<comment type="caution">
    <text evidence="7">The sequence shown here is derived from an EMBL/GenBank/DDBJ whole genome shotgun (WGS) entry which is preliminary data.</text>
</comment>
<organism evidence="7 8">
    <name type="scientific">Escallonia herrerae</name>
    <dbReference type="NCBI Taxonomy" id="1293975"/>
    <lineage>
        <taxon>Eukaryota</taxon>
        <taxon>Viridiplantae</taxon>
        <taxon>Streptophyta</taxon>
        <taxon>Embryophyta</taxon>
        <taxon>Tracheophyta</taxon>
        <taxon>Spermatophyta</taxon>
        <taxon>Magnoliopsida</taxon>
        <taxon>eudicotyledons</taxon>
        <taxon>Gunneridae</taxon>
        <taxon>Pentapetalae</taxon>
        <taxon>asterids</taxon>
        <taxon>campanulids</taxon>
        <taxon>Escalloniales</taxon>
        <taxon>Escalloniaceae</taxon>
        <taxon>Escallonia</taxon>
    </lineage>
</organism>
<sequence length="272" mass="30603">MTAVGMTTDYDRLKDVKEFDEARIGLRGVAYTSNNDLYRSKAASWHDYVQVWRAPEASPVDEIPAAFREEVVAWDGHVTEVAERVAEMLAEGLGLHGGRLKELGCLESRLWVGVYYPYCPQPELTVGLSHHTDPGALTVLVQNEVGGLQVKHGEEWVDVKPIKGALIVNVGDFLQKANEINSLNESLQKTVNMQMGLLDRRMTMVDNRMNNLELEAKKISDIESGMEEVKNGLSMTMEMLLKGKKEQKNPKEYLNQGIPLPKPRFNSFKFPQ</sequence>
<dbReference type="Gene3D" id="2.60.120.330">
    <property type="entry name" value="B-lactam Antibiotic, Isopenicillin N Synthase, Chain"/>
    <property type="match status" value="1"/>
</dbReference>
<feature type="domain" description="Fe2OG dioxygenase" evidence="6">
    <location>
        <begin position="105"/>
        <end position="272"/>
    </location>
</feature>
<dbReference type="PANTHER" id="PTHR10209:SF546">
    <property type="entry name" value="1-AMINOCYCLOPROPANE-1-CARBOXYLATE OXIDASE HOMOLOG 4-LIKE"/>
    <property type="match status" value="1"/>
</dbReference>
<evidence type="ECO:0000256" key="1">
    <source>
        <dbReference type="ARBA" id="ARBA00008056"/>
    </source>
</evidence>
<protein>
    <recommendedName>
        <fullName evidence="6">Fe2OG dioxygenase domain-containing protein</fullName>
    </recommendedName>
</protein>
<dbReference type="PANTHER" id="PTHR10209">
    <property type="entry name" value="OXIDOREDUCTASE, 2OG-FE II OXYGENASE FAMILY PROTEIN"/>
    <property type="match status" value="1"/>
</dbReference>
<evidence type="ECO:0000256" key="2">
    <source>
        <dbReference type="ARBA" id="ARBA00022723"/>
    </source>
</evidence>
<dbReference type="GO" id="GO:0051213">
    <property type="term" value="F:dioxygenase activity"/>
    <property type="evidence" value="ECO:0007669"/>
    <property type="project" value="UniProtKB-ARBA"/>
</dbReference>
<dbReference type="InterPro" id="IPR005123">
    <property type="entry name" value="Oxoglu/Fe-dep_dioxygenase_dom"/>
</dbReference>